<feature type="coiled-coil region" evidence="1">
    <location>
        <begin position="315"/>
        <end position="348"/>
    </location>
</feature>
<reference evidence="2 3" key="1">
    <citation type="submission" date="2014-06" db="EMBL/GenBank/DDBJ databases">
        <authorList>
            <person name="Swart Estienne"/>
        </authorList>
    </citation>
    <scope>NUCLEOTIDE SEQUENCE [LARGE SCALE GENOMIC DNA]</scope>
    <source>
        <strain evidence="2 3">130c</strain>
    </source>
</reference>
<dbReference type="AlphaFoldDB" id="A0A077ZN85"/>
<dbReference type="EMBL" id="CCKQ01000322">
    <property type="protein sequence ID" value="CDW71383.1"/>
    <property type="molecule type" value="Genomic_DNA"/>
</dbReference>
<dbReference type="InParanoid" id="A0A077ZN85"/>
<evidence type="ECO:0000256" key="1">
    <source>
        <dbReference type="SAM" id="Coils"/>
    </source>
</evidence>
<dbReference type="OrthoDB" id="10662726at2759"/>
<name>A0A077ZN85_STYLE</name>
<protein>
    <submittedName>
        <fullName evidence="2">Uncharacterized protein</fullName>
    </submittedName>
</protein>
<proteinExistence type="predicted"/>
<evidence type="ECO:0000313" key="3">
    <source>
        <dbReference type="Proteomes" id="UP000039865"/>
    </source>
</evidence>
<sequence>MLELWNQRQETRTIGTKALEVKRRLVEQLGVNSIQVINNSLKNMNQEQIRSLPVDQIVNNLKSSMNNCGQGSVSSSEQGNQQIIGGLSTVSQVQSNLHQRQQAIYQTYNPNLLIQNPGPIVQGQWNKAKDLQLKTYSQSQSPPPQMQPHHINTANNAYTNQIQVTFNQNMDIKTDRNLTEQPNPNLQRTLLSRNMNGPTFINHNNIKSSVLLTGNNSQEQTMQYQNYINQDITSRTVNNKVKPNHQSNKSNQNVNKTFDLKNDKSNLSQLIDNSAQNLLSSDHINAQNFEARAFSLSPQSLNGQKIDEWGLLAKYQDFKEQQRTMQERQQKMQQKQNFKQNLDNHTDLKVKNTLYKKAFDQVIDRKVVEYDMNMKQKHDDMINKRNLESRAKRRDLEQRELKMRSTIIQENKLIKQQEEQGYLQYLSQQEGQWGEIQQKEREKINVSRRMIKEGLDMQLEIKQQRRQKLQEDEKFFGAVFNAKAELDNQKRQQNLIKMNKYINQQDYKSLPQQLDKQIQDKHQRIQQIVQNDISYAEQVKKKEQEYYEQMQQQSQQKQQQVLNLKQLLQQQIKSNSKRSMGKGDLNYSALNGMNERERLLNKQQLEEMYHAYQNMSQVQGQNSQIANSDANILNTRQQPMQSQSRSENRQASKAIVNVQNKGDGQGISQIGQRVQANGKNPLRQSESKLQDIEFELPKIDLMRRNREFRPIQ</sequence>
<organism evidence="2 3">
    <name type="scientific">Stylonychia lemnae</name>
    <name type="common">Ciliate</name>
    <dbReference type="NCBI Taxonomy" id="5949"/>
    <lineage>
        <taxon>Eukaryota</taxon>
        <taxon>Sar</taxon>
        <taxon>Alveolata</taxon>
        <taxon>Ciliophora</taxon>
        <taxon>Intramacronucleata</taxon>
        <taxon>Spirotrichea</taxon>
        <taxon>Stichotrichia</taxon>
        <taxon>Sporadotrichida</taxon>
        <taxon>Oxytrichidae</taxon>
        <taxon>Stylonychinae</taxon>
        <taxon>Stylonychia</taxon>
    </lineage>
</organism>
<keyword evidence="3" id="KW-1185">Reference proteome</keyword>
<evidence type="ECO:0000313" key="2">
    <source>
        <dbReference type="EMBL" id="CDW71383.1"/>
    </source>
</evidence>
<keyword evidence="1" id="KW-0175">Coiled coil</keyword>
<dbReference type="Proteomes" id="UP000039865">
    <property type="component" value="Unassembled WGS sequence"/>
</dbReference>
<accession>A0A077ZN85</accession>
<gene>
    <name evidence="2" type="primary">Contig8828.g9428</name>
    <name evidence="2" type="ORF">STYLEM_326</name>
</gene>
<feature type="coiled-coil region" evidence="1">
    <location>
        <begin position="536"/>
        <end position="570"/>
    </location>
</feature>